<name>A0A2P2QTY4_RHIMU</name>
<organism evidence="1">
    <name type="scientific">Rhizophora mucronata</name>
    <name type="common">Asiatic mangrove</name>
    <dbReference type="NCBI Taxonomy" id="61149"/>
    <lineage>
        <taxon>Eukaryota</taxon>
        <taxon>Viridiplantae</taxon>
        <taxon>Streptophyta</taxon>
        <taxon>Embryophyta</taxon>
        <taxon>Tracheophyta</taxon>
        <taxon>Spermatophyta</taxon>
        <taxon>Magnoliopsida</taxon>
        <taxon>eudicotyledons</taxon>
        <taxon>Gunneridae</taxon>
        <taxon>Pentapetalae</taxon>
        <taxon>rosids</taxon>
        <taxon>fabids</taxon>
        <taxon>Malpighiales</taxon>
        <taxon>Rhizophoraceae</taxon>
        <taxon>Rhizophora</taxon>
    </lineage>
</organism>
<proteinExistence type="predicted"/>
<sequence length="29" mass="3367">MLYAVISIVRSPFIRVKTTSYLIKNLKVI</sequence>
<evidence type="ECO:0000313" key="1">
    <source>
        <dbReference type="EMBL" id="MBX70324.1"/>
    </source>
</evidence>
<dbReference type="EMBL" id="GGEC01089840">
    <property type="protein sequence ID" value="MBX70324.1"/>
    <property type="molecule type" value="Transcribed_RNA"/>
</dbReference>
<accession>A0A2P2QTY4</accession>
<protein>
    <submittedName>
        <fullName evidence="1">Uncharacterized protein</fullName>
    </submittedName>
</protein>
<reference evidence="1" key="1">
    <citation type="submission" date="2018-02" db="EMBL/GenBank/DDBJ databases">
        <title>Rhizophora mucronata_Transcriptome.</title>
        <authorList>
            <person name="Meera S.P."/>
            <person name="Sreeshan A."/>
            <person name="Augustine A."/>
        </authorList>
    </citation>
    <scope>NUCLEOTIDE SEQUENCE</scope>
    <source>
        <tissue evidence="1">Leaf</tissue>
    </source>
</reference>
<dbReference type="AlphaFoldDB" id="A0A2P2QTY4"/>